<accession>A0A2S4JRT1</accession>
<evidence type="ECO:0000256" key="2">
    <source>
        <dbReference type="ARBA" id="ARBA00024446"/>
    </source>
</evidence>
<evidence type="ECO:0000313" key="3">
    <source>
        <dbReference type="EMBL" id="POR02247.1"/>
    </source>
</evidence>
<dbReference type="InterPro" id="IPR036677">
    <property type="entry name" value="EutN_CcmL_sf"/>
</dbReference>
<dbReference type="PANTHER" id="PTHR36539">
    <property type="entry name" value="ETHANOLAMINE UTILIZATION PROTEIN EUTN"/>
    <property type="match status" value="1"/>
</dbReference>
<dbReference type="PANTHER" id="PTHR36539:SF1">
    <property type="entry name" value="BACTERIAL MICROCOMPARTMENT SHELL VERTEX PROTEIN EUTN"/>
    <property type="match status" value="1"/>
</dbReference>
<dbReference type="AlphaFoldDB" id="A0A2S4JRT1"/>
<comment type="caution">
    <text evidence="3">The sequence shown here is derived from an EMBL/GenBank/DDBJ whole genome shotgun (WGS) entry which is preliminary data.</text>
</comment>
<dbReference type="EMBL" id="LPWH01000062">
    <property type="protein sequence ID" value="POR02247.1"/>
    <property type="molecule type" value="Genomic_DNA"/>
</dbReference>
<dbReference type="GO" id="GO:0031469">
    <property type="term" value="C:bacterial microcompartment"/>
    <property type="evidence" value="ECO:0007669"/>
    <property type="project" value="UniProtKB-SubCell"/>
</dbReference>
<dbReference type="Proteomes" id="UP000237350">
    <property type="component" value="Unassembled WGS sequence"/>
</dbReference>
<dbReference type="PROSITE" id="PS51932">
    <property type="entry name" value="BMV"/>
    <property type="match status" value="1"/>
</dbReference>
<keyword evidence="2" id="KW-1283">Bacterial microcompartment</keyword>
<dbReference type="CDD" id="cd01614">
    <property type="entry name" value="EutN_CcmL"/>
    <property type="match status" value="1"/>
</dbReference>
<dbReference type="SUPFAM" id="SSF159133">
    <property type="entry name" value="EutN/CcmL-like"/>
    <property type="match status" value="1"/>
</dbReference>
<keyword evidence="4" id="KW-1185">Reference proteome</keyword>
<organism evidence="3 4">
    <name type="scientific">Alkalispirochaeta sphaeroplastigenens</name>
    <dbReference type="NCBI Taxonomy" id="1187066"/>
    <lineage>
        <taxon>Bacteria</taxon>
        <taxon>Pseudomonadati</taxon>
        <taxon>Spirochaetota</taxon>
        <taxon>Spirochaetia</taxon>
        <taxon>Spirochaetales</taxon>
        <taxon>Spirochaetaceae</taxon>
        <taxon>Alkalispirochaeta</taxon>
    </lineage>
</organism>
<dbReference type="RefSeq" id="WP_018527683.1">
    <property type="nucleotide sequence ID" value="NZ_LPWH01000062.1"/>
</dbReference>
<comment type="subcellular location">
    <subcellularLocation>
        <location evidence="1">Bacterial microcompartment</location>
    </subcellularLocation>
</comment>
<dbReference type="Pfam" id="PF03319">
    <property type="entry name" value="EutN_CcmL"/>
    <property type="match status" value="1"/>
</dbReference>
<evidence type="ECO:0000313" key="4">
    <source>
        <dbReference type="Proteomes" id="UP000237350"/>
    </source>
</evidence>
<protein>
    <submittedName>
        <fullName evidence="3">Ethanolamine utilization protein EutN</fullName>
    </submittedName>
</protein>
<dbReference type="OrthoDB" id="196195at2"/>
<proteinExistence type="predicted"/>
<reference evidence="4" key="1">
    <citation type="submission" date="2015-12" db="EMBL/GenBank/DDBJ databases">
        <authorList>
            <person name="Lodha T.D."/>
            <person name="Chintalapati S."/>
            <person name="Chintalapati V.R."/>
            <person name="Sravanthi T."/>
        </authorList>
    </citation>
    <scope>NUCLEOTIDE SEQUENCE [LARGE SCALE GENOMIC DNA]</scope>
    <source>
        <strain evidence="4">JC133</strain>
    </source>
</reference>
<evidence type="ECO:0000256" key="1">
    <source>
        <dbReference type="ARBA" id="ARBA00024322"/>
    </source>
</evidence>
<sequence length="96" mass="9794">MIIARIIGSVVSTIKEPKLVSQKLLILRQCDSSGTLSGPEMVAIDTVGAGTGELVIVALGSAARETDKTAGAPVDAAIVGVIDSLEVESGATFRKE</sequence>
<name>A0A2S4JRT1_9SPIO</name>
<dbReference type="Gene3D" id="2.40.50.220">
    <property type="entry name" value="EutN/Ccml"/>
    <property type="match status" value="1"/>
</dbReference>
<dbReference type="InterPro" id="IPR004992">
    <property type="entry name" value="EutN_CcmL"/>
</dbReference>
<gene>
    <name evidence="3" type="ORF">AU468_06560</name>
</gene>